<evidence type="ECO:0000313" key="2">
    <source>
        <dbReference type="Proteomes" id="UP000436522"/>
    </source>
</evidence>
<reference evidence="1 2" key="1">
    <citation type="submission" date="2019-12" db="EMBL/GenBank/DDBJ databases">
        <title>Roseobacter cerasinus sp. nov., isolated from seawater around aquaculture.</title>
        <authorList>
            <person name="Muramatsu S."/>
            <person name="Takabe Y."/>
            <person name="Mori K."/>
            <person name="Takaichi S."/>
            <person name="Hanada S."/>
        </authorList>
    </citation>
    <scope>NUCLEOTIDE SEQUENCE [LARGE SCALE GENOMIC DNA]</scope>
    <source>
        <strain evidence="1 2">AI77</strain>
    </source>
</reference>
<dbReference type="EMBL" id="BLIV01000003">
    <property type="protein sequence ID" value="GFE50257.1"/>
    <property type="molecule type" value="Genomic_DNA"/>
</dbReference>
<dbReference type="AlphaFoldDB" id="A0A640VR45"/>
<dbReference type="Proteomes" id="UP000436522">
    <property type="component" value="Unassembled WGS sequence"/>
</dbReference>
<accession>A0A640VR45</accession>
<gene>
    <name evidence="1" type="ORF">So717_20100</name>
</gene>
<dbReference type="InterPro" id="IPR046722">
    <property type="entry name" value="DUF6614"/>
</dbReference>
<proteinExistence type="predicted"/>
<comment type="caution">
    <text evidence="1">The sequence shown here is derived from an EMBL/GenBank/DDBJ whole genome shotgun (WGS) entry which is preliminary data.</text>
</comment>
<organism evidence="1 2">
    <name type="scientific">Roseobacter cerasinus</name>
    <dbReference type="NCBI Taxonomy" id="2602289"/>
    <lineage>
        <taxon>Bacteria</taxon>
        <taxon>Pseudomonadati</taxon>
        <taxon>Pseudomonadota</taxon>
        <taxon>Alphaproteobacteria</taxon>
        <taxon>Rhodobacterales</taxon>
        <taxon>Roseobacteraceae</taxon>
        <taxon>Roseobacter</taxon>
    </lineage>
</organism>
<protein>
    <submittedName>
        <fullName evidence="1">Uncharacterized protein</fullName>
    </submittedName>
</protein>
<evidence type="ECO:0000313" key="1">
    <source>
        <dbReference type="EMBL" id="GFE50257.1"/>
    </source>
</evidence>
<name>A0A640VR45_9RHOB</name>
<dbReference type="OrthoDB" id="7359918at2"/>
<sequence length="116" mass="13292">MNVYCCMITLKDDAKALLFAKALDDWMGHLKAEGAIGKWRLMRRKLNLAADCYRDFLLEIEVDGLAQLDAAFRLTGERDDNVAQMHRAVHDLIASADFALYRPYPDMERAERMALL</sequence>
<dbReference type="RefSeq" id="WP_159976790.1">
    <property type="nucleotide sequence ID" value="NZ_BLIV01000003.1"/>
</dbReference>
<dbReference type="Pfam" id="PF20319">
    <property type="entry name" value="DUF6614"/>
    <property type="match status" value="1"/>
</dbReference>
<keyword evidence="2" id="KW-1185">Reference proteome</keyword>